<evidence type="ECO:0000259" key="7">
    <source>
        <dbReference type="Pfam" id="PF06560"/>
    </source>
</evidence>
<keyword evidence="4" id="KW-0312">Gluconeogenesis</keyword>
<dbReference type="GO" id="GO:0004347">
    <property type="term" value="F:glucose-6-phosphate isomerase activity"/>
    <property type="evidence" value="ECO:0007669"/>
    <property type="project" value="UniProtKB-EC"/>
</dbReference>
<dbReference type="GO" id="GO:0006096">
    <property type="term" value="P:glycolytic process"/>
    <property type="evidence" value="ECO:0007669"/>
    <property type="project" value="UniProtKB-UniPathway"/>
</dbReference>
<dbReference type="EMBL" id="UINC01016845">
    <property type="protein sequence ID" value="SVA69826.1"/>
    <property type="molecule type" value="Genomic_DNA"/>
</dbReference>
<dbReference type="EC" id="5.3.1.9" evidence="3"/>
<feature type="domain" description="Glucose-6-phosphate isomerase prokaryote" evidence="7">
    <location>
        <begin position="27"/>
        <end position="185"/>
    </location>
</feature>
<evidence type="ECO:0000256" key="2">
    <source>
        <dbReference type="ARBA" id="ARBA00006542"/>
    </source>
</evidence>
<accession>A0A381XYC8</accession>
<organism evidence="8">
    <name type="scientific">marine metagenome</name>
    <dbReference type="NCBI Taxonomy" id="408172"/>
    <lineage>
        <taxon>unclassified sequences</taxon>
        <taxon>metagenomes</taxon>
        <taxon>ecological metagenomes</taxon>
    </lineage>
</organism>
<name>A0A381XYC8_9ZZZZ</name>
<dbReference type="Pfam" id="PF06560">
    <property type="entry name" value="GPI"/>
    <property type="match status" value="1"/>
</dbReference>
<evidence type="ECO:0000256" key="5">
    <source>
        <dbReference type="ARBA" id="ARBA00023152"/>
    </source>
</evidence>
<sequence length="196" mass="22401">MQKIDPILADLKIMTGNFPQATGHYLKIFNELEGMYENEQEFQKMLPKWRNQVVYEVWEHRASKNKGDLVFGTSVMKPGRVGDEFFLTRGHQHQKAYCAETYFCLSGKGVILMESPDGEIKALKLGKGQLVYVPPFCLHRSVNIGDSELVTLFTYNSDAGQNYEILKKRGGMRKRVVQKNSNSWTLVANKQYSPSL</sequence>
<comment type="pathway">
    <text evidence="1">Carbohydrate degradation; glycolysis; D-glyceraldehyde 3-phosphate and glycerone phosphate from D-glucose: step 2/4.</text>
</comment>
<dbReference type="AlphaFoldDB" id="A0A381XYC8"/>
<evidence type="ECO:0000313" key="8">
    <source>
        <dbReference type="EMBL" id="SVA69826.1"/>
    </source>
</evidence>
<dbReference type="SUPFAM" id="SSF51182">
    <property type="entry name" value="RmlC-like cupins"/>
    <property type="match status" value="1"/>
</dbReference>
<comment type="similarity">
    <text evidence="2">Belongs to the archaeal-type GPI family.</text>
</comment>
<evidence type="ECO:0000256" key="6">
    <source>
        <dbReference type="ARBA" id="ARBA00029321"/>
    </source>
</evidence>
<keyword evidence="5" id="KW-0324">Glycolysis</keyword>
<evidence type="ECO:0000256" key="1">
    <source>
        <dbReference type="ARBA" id="ARBA00004926"/>
    </source>
</evidence>
<proteinExistence type="inferred from homology"/>
<dbReference type="GO" id="GO:0006094">
    <property type="term" value="P:gluconeogenesis"/>
    <property type="evidence" value="ECO:0007669"/>
    <property type="project" value="UniProtKB-KW"/>
</dbReference>
<reference evidence="8" key="1">
    <citation type="submission" date="2018-05" db="EMBL/GenBank/DDBJ databases">
        <authorList>
            <person name="Lanie J.A."/>
            <person name="Ng W.-L."/>
            <person name="Kazmierczak K.M."/>
            <person name="Andrzejewski T.M."/>
            <person name="Davidsen T.M."/>
            <person name="Wayne K.J."/>
            <person name="Tettelin H."/>
            <person name="Glass J.I."/>
            <person name="Rusch D."/>
            <person name="Podicherti R."/>
            <person name="Tsui H.-C.T."/>
            <person name="Winkler M.E."/>
        </authorList>
    </citation>
    <scope>NUCLEOTIDE SEQUENCE</scope>
</reference>
<dbReference type="CDD" id="cd02218">
    <property type="entry name" value="cupin_PGI"/>
    <property type="match status" value="1"/>
</dbReference>
<dbReference type="InterPro" id="IPR014710">
    <property type="entry name" value="RmlC-like_jellyroll"/>
</dbReference>
<dbReference type="GO" id="GO:0005737">
    <property type="term" value="C:cytoplasm"/>
    <property type="evidence" value="ECO:0007669"/>
    <property type="project" value="InterPro"/>
</dbReference>
<evidence type="ECO:0000256" key="4">
    <source>
        <dbReference type="ARBA" id="ARBA00022432"/>
    </source>
</evidence>
<dbReference type="UniPathway" id="UPA00109">
    <property type="reaction ID" value="UER00181"/>
</dbReference>
<protein>
    <recommendedName>
        <fullName evidence="3">glucose-6-phosphate isomerase</fullName>
        <ecNumber evidence="3">5.3.1.9</ecNumber>
    </recommendedName>
</protein>
<dbReference type="InterPro" id="IPR010551">
    <property type="entry name" value="G6P_isomerase_prok"/>
</dbReference>
<dbReference type="Gene3D" id="2.60.120.10">
    <property type="entry name" value="Jelly Rolls"/>
    <property type="match status" value="1"/>
</dbReference>
<gene>
    <name evidence="8" type="ORF">METZ01_LOCUS122680</name>
</gene>
<comment type="catalytic activity">
    <reaction evidence="6">
        <text>alpha-D-glucose 6-phosphate = beta-D-fructose 6-phosphate</text>
        <dbReference type="Rhea" id="RHEA:11816"/>
        <dbReference type="ChEBI" id="CHEBI:57634"/>
        <dbReference type="ChEBI" id="CHEBI:58225"/>
        <dbReference type="EC" id="5.3.1.9"/>
    </reaction>
</comment>
<dbReference type="InterPro" id="IPR011051">
    <property type="entry name" value="RmlC_Cupin_sf"/>
</dbReference>
<evidence type="ECO:0000256" key="3">
    <source>
        <dbReference type="ARBA" id="ARBA00011952"/>
    </source>
</evidence>